<dbReference type="EMBL" id="CP003879">
    <property type="protein sequence ID" value="AFU68724.1"/>
    <property type="molecule type" value="Genomic_DNA"/>
</dbReference>
<organism evidence="1 2">
    <name type="scientific">Psychroflexus torquis (strain ATCC 700755 / CIP 106069 / ACAM 623)</name>
    <dbReference type="NCBI Taxonomy" id="313595"/>
    <lineage>
        <taxon>Bacteria</taxon>
        <taxon>Pseudomonadati</taxon>
        <taxon>Bacteroidota</taxon>
        <taxon>Flavobacteriia</taxon>
        <taxon>Flavobacteriales</taxon>
        <taxon>Flavobacteriaceae</taxon>
        <taxon>Psychroflexus</taxon>
    </lineage>
</organism>
<evidence type="ECO:0000313" key="2">
    <source>
        <dbReference type="Proteomes" id="UP000008514"/>
    </source>
</evidence>
<accession>K4IE95</accession>
<name>K4IE95_PSYTT</name>
<protein>
    <submittedName>
        <fullName evidence="1">Uncharacterized protein</fullName>
    </submittedName>
</protein>
<dbReference type="KEGG" id="ptq:P700755_001905"/>
<sequence length="40" mass="4452">MNNGKDLKVQIVEKEINKNEKSNGIQKVNIKYPLAVALIG</sequence>
<evidence type="ECO:0000313" key="1">
    <source>
        <dbReference type="EMBL" id="AFU68724.1"/>
    </source>
</evidence>
<keyword evidence="2" id="KW-1185">Reference proteome</keyword>
<dbReference type="AlphaFoldDB" id="K4IE95"/>
<dbReference type="Proteomes" id="UP000008514">
    <property type="component" value="Chromosome"/>
</dbReference>
<dbReference type="HOGENOM" id="CLU_3295388_0_0_10"/>
<gene>
    <name evidence="1" type="ordered locus">P700755_001905</name>
</gene>
<proteinExistence type="predicted"/>
<reference evidence="1" key="1">
    <citation type="submission" date="2006-03" db="EMBL/GenBank/DDBJ databases">
        <authorList>
            <person name="Bowman J."/>
            <person name="Ferriera S."/>
            <person name="Johnson J."/>
            <person name="Kravitz S."/>
            <person name="Halpern A."/>
            <person name="Remington K."/>
            <person name="Beeson K."/>
            <person name="Tran B."/>
            <person name="Rogers Y.-H."/>
            <person name="Friedman R."/>
            <person name="Venter J.C."/>
        </authorList>
    </citation>
    <scope>NUCLEOTIDE SEQUENCE [LARGE SCALE GENOMIC DNA]</scope>
    <source>
        <strain evidence="1">ATCC 700755</strain>
    </source>
</reference>
<reference evidence="1" key="2">
    <citation type="submission" date="2012-09" db="EMBL/GenBank/DDBJ databases">
        <title>The complete sequence of Psychroflexus torquis an extreme psychrophile from sea-ice that is stimulated by light.</title>
        <authorList>
            <person name="Feng S."/>
            <person name="Powell S.M."/>
            <person name="Bowman J.P."/>
        </authorList>
    </citation>
    <scope>NUCLEOTIDE SEQUENCE [LARGE SCALE GENOMIC DNA]</scope>
    <source>
        <strain evidence="1">ATCC 700755</strain>
    </source>
</reference>